<name>A0A480A7Q8_9CYAN</name>
<dbReference type="Gene3D" id="3.40.50.720">
    <property type="entry name" value="NAD(P)-binding Rossmann-like Domain"/>
    <property type="match status" value="1"/>
</dbReference>
<dbReference type="NCBIfam" id="NF004201">
    <property type="entry name" value="PRK05653.2-1"/>
    <property type="match status" value="1"/>
</dbReference>
<dbReference type="PRINTS" id="PR00081">
    <property type="entry name" value="GDHRDH"/>
</dbReference>
<dbReference type="InterPro" id="IPR036291">
    <property type="entry name" value="NAD(P)-bd_dom_sf"/>
</dbReference>
<dbReference type="RefSeq" id="WP_096565932.1">
    <property type="nucleotide sequence ID" value="NZ_BJCE01000227.1"/>
</dbReference>
<proteinExistence type="inferred from homology"/>
<gene>
    <name evidence="4" type="ORF">SR1949_43650</name>
</gene>
<evidence type="ECO:0000256" key="1">
    <source>
        <dbReference type="ARBA" id="ARBA00006484"/>
    </source>
</evidence>
<organism evidence="4 5">
    <name type="scientific">Sphaerospermopsis reniformis</name>
    <dbReference type="NCBI Taxonomy" id="531300"/>
    <lineage>
        <taxon>Bacteria</taxon>
        <taxon>Bacillati</taxon>
        <taxon>Cyanobacteriota</taxon>
        <taxon>Cyanophyceae</taxon>
        <taxon>Nostocales</taxon>
        <taxon>Aphanizomenonaceae</taxon>
        <taxon>Sphaerospermopsis</taxon>
    </lineage>
</organism>
<evidence type="ECO:0000313" key="4">
    <source>
        <dbReference type="EMBL" id="GCL39241.1"/>
    </source>
</evidence>
<dbReference type="EMBL" id="BJCE01000227">
    <property type="protein sequence ID" value="GCL39241.1"/>
    <property type="molecule type" value="Genomic_DNA"/>
</dbReference>
<evidence type="ECO:0000313" key="5">
    <source>
        <dbReference type="Proteomes" id="UP000300142"/>
    </source>
</evidence>
<dbReference type="GO" id="GO:0016491">
    <property type="term" value="F:oxidoreductase activity"/>
    <property type="evidence" value="ECO:0007669"/>
    <property type="project" value="UniProtKB-KW"/>
</dbReference>
<dbReference type="PRINTS" id="PR00080">
    <property type="entry name" value="SDRFAMILY"/>
</dbReference>
<comment type="caution">
    <text evidence="4">The sequence shown here is derived from an EMBL/GenBank/DDBJ whole genome shotgun (WGS) entry which is preliminary data.</text>
</comment>
<protein>
    <submittedName>
        <fullName evidence="4">Short-chain dehydrogenase/reductase SDR</fullName>
    </submittedName>
</protein>
<reference evidence="5" key="1">
    <citation type="submission" date="2019-02" db="EMBL/GenBank/DDBJ databases">
        <title>Draft genome sequence of Sphaerospermopsis reniformis NIES-1949.</title>
        <authorList>
            <person name="Yamaguchi H."/>
            <person name="Suzuki S."/>
            <person name="Kawachi M."/>
        </authorList>
    </citation>
    <scope>NUCLEOTIDE SEQUENCE [LARGE SCALE GENOMIC DNA]</scope>
    <source>
        <strain evidence="5">NIES-1949</strain>
    </source>
</reference>
<dbReference type="SUPFAM" id="SSF51735">
    <property type="entry name" value="NAD(P)-binding Rossmann-fold domains"/>
    <property type="match status" value="1"/>
</dbReference>
<dbReference type="PROSITE" id="PS00061">
    <property type="entry name" value="ADH_SHORT"/>
    <property type="match status" value="1"/>
</dbReference>
<dbReference type="PANTHER" id="PTHR24321">
    <property type="entry name" value="DEHYDROGENASES, SHORT CHAIN"/>
    <property type="match status" value="1"/>
</dbReference>
<keyword evidence="5" id="KW-1185">Reference proteome</keyword>
<evidence type="ECO:0000256" key="2">
    <source>
        <dbReference type="ARBA" id="ARBA00023002"/>
    </source>
</evidence>
<sequence length="231" mass="24595">MKGKQVLLTGGTGGLGLGVTPAVLAQGADVTIPYRSLKDVERLKGILSPADIARIKFIPANLQDEASVKQVINSMMRVDVLIHLVGGFSMGKTHEYSFDSWKHEFELNLNTTFLTCKYSLKRMLENGYGRIVTVGSRASVEPAGQLAAYSAAKAGVIALTKAIADETKGTNITANTVLPSVIDTPTNREAMGAENADKWVKPESIAEVICFLASEAAKDVRGAAIPVYGNV</sequence>
<accession>A0A480A7Q8</accession>
<dbReference type="PANTHER" id="PTHR24321:SF8">
    <property type="entry name" value="ESTRADIOL 17-BETA-DEHYDROGENASE 8-RELATED"/>
    <property type="match status" value="1"/>
</dbReference>
<dbReference type="Proteomes" id="UP000300142">
    <property type="component" value="Unassembled WGS sequence"/>
</dbReference>
<dbReference type="Pfam" id="PF00106">
    <property type="entry name" value="adh_short"/>
    <property type="match status" value="1"/>
</dbReference>
<dbReference type="InterPro" id="IPR002347">
    <property type="entry name" value="SDR_fam"/>
</dbReference>
<keyword evidence="2" id="KW-0560">Oxidoreductase</keyword>
<evidence type="ECO:0000256" key="3">
    <source>
        <dbReference type="RuleBase" id="RU000363"/>
    </source>
</evidence>
<dbReference type="AlphaFoldDB" id="A0A480A7Q8"/>
<comment type="similarity">
    <text evidence="1 3">Belongs to the short-chain dehydrogenases/reductases (SDR) family.</text>
</comment>
<dbReference type="InterPro" id="IPR020904">
    <property type="entry name" value="Sc_DH/Rdtase_CS"/>
</dbReference>